<dbReference type="Proteomes" id="UP000011863">
    <property type="component" value="Chromosome"/>
</dbReference>
<proteinExistence type="predicted"/>
<dbReference type="InterPro" id="IPR002477">
    <property type="entry name" value="Peptidoglycan-bd-like"/>
</dbReference>
<evidence type="ECO:0000313" key="2">
    <source>
        <dbReference type="EMBL" id="BAN03535.1"/>
    </source>
</evidence>
<dbReference type="InterPro" id="IPR036366">
    <property type="entry name" value="PGBDSf"/>
</dbReference>
<reference evidence="2 3" key="1">
    <citation type="journal article" date="2013" name="Int. J. Syst. Evol. Microbiol.">
        <title>Ilumatobacter nonamiense sp. nov. and Ilumatobacter coccineum sp. nov., isolated from seashore sand.</title>
        <authorList>
            <person name="Matsumoto A."/>
            <person name="Kasai H."/>
            <person name="Matsuo Y."/>
            <person name="Shizuri Y."/>
            <person name="Ichikawa N."/>
            <person name="Fujita N."/>
            <person name="Omura S."/>
            <person name="Takahashi Y."/>
        </authorList>
    </citation>
    <scope>NUCLEOTIDE SEQUENCE [LARGE SCALE GENOMIC DNA]</scope>
    <source>
        <strain evidence="3">NBRC 103263 / KCTC 29153 / YM16-304</strain>
    </source>
</reference>
<dbReference type="KEGG" id="aym:YM304_32210"/>
<dbReference type="AlphaFoldDB" id="A0A6C7EER0"/>
<accession>A0A6C7EER0</accession>
<dbReference type="Pfam" id="PF01471">
    <property type="entry name" value="PG_binding_1"/>
    <property type="match status" value="1"/>
</dbReference>
<name>A0A6C7EER0_ILUCY</name>
<dbReference type="GO" id="GO:0015562">
    <property type="term" value="F:efflux transmembrane transporter activity"/>
    <property type="evidence" value="ECO:0007669"/>
    <property type="project" value="TreeGrafter"/>
</dbReference>
<keyword evidence="3" id="KW-1185">Reference proteome</keyword>
<dbReference type="SUPFAM" id="SSF47090">
    <property type="entry name" value="PGBD-like"/>
    <property type="match status" value="1"/>
</dbReference>
<evidence type="ECO:0000259" key="1">
    <source>
        <dbReference type="Pfam" id="PF01471"/>
    </source>
</evidence>
<dbReference type="GO" id="GO:1990281">
    <property type="term" value="C:efflux pump complex"/>
    <property type="evidence" value="ECO:0007669"/>
    <property type="project" value="TreeGrafter"/>
</dbReference>
<feature type="domain" description="Peptidoglycan binding-like" evidence="1">
    <location>
        <begin position="135"/>
        <end position="187"/>
    </location>
</feature>
<gene>
    <name evidence="2" type="ORF">YM304_32210</name>
</gene>
<organism evidence="2 3">
    <name type="scientific">Ilumatobacter coccineus (strain NBRC 103263 / KCTC 29153 / YM16-304)</name>
    <dbReference type="NCBI Taxonomy" id="1313172"/>
    <lineage>
        <taxon>Bacteria</taxon>
        <taxon>Bacillati</taxon>
        <taxon>Actinomycetota</taxon>
        <taxon>Acidimicrobiia</taxon>
        <taxon>Acidimicrobiales</taxon>
        <taxon>Ilumatobacteraceae</taxon>
        <taxon>Ilumatobacter</taxon>
    </lineage>
</organism>
<dbReference type="Gene3D" id="2.40.420.20">
    <property type="match status" value="1"/>
</dbReference>
<dbReference type="RefSeq" id="WP_015442782.1">
    <property type="nucleotide sequence ID" value="NC_020520.1"/>
</dbReference>
<dbReference type="PANTHER" id="PTHR30469">
    <property type="entry name" value="MULTIDRUG RESISTANCE PROTEIN MDTA"/>
    <property type="match status" value="1"/>
</dbReference>
<dbReference type="Gene3D" id="1.10.101.10">
    <property type="entry name" value="PGBD-like superfamily/PGBD"/>
    <property type="match status" value="1"/>
</dbReference>
<dbReference type="EMBL" id="AP012057">
    <property type="protein sequence ID" value="BAN03535.1"/>
    <property type="molecule type" value="Genomic_DNA"/>
</dbReference>
<protein>
    <recommendedName>
        <fullName evidence="1">Peptidoglycan binding-like domain-containing protein</fullName>
    </recommendedName>
</protein>
<sequence length="365" mass="37263">MPSPTTRTATIAAVVLLTIGAAIGGSWLVLDTGAASAGTAQDTPNDTDEPTAEADLTVVQPQRVDLTIEHEATGGVAAAATQSVPSPIDGTVVAMIDPGSKVEPGTVLAVVDDHPVTAIGGTIPMWRSLGVGDEGADVEQLEQALVGLGFDPDGEVTVDEQYTSATAAMVADWQTSYGADDTGSVDRYDVVVLDRGMVVASVTATIGARVGDGESLLSLDSVEQIVTASIPVADAVTLRAGDAVELMLPDRTTLSGLVRSLALGSDSSVRIAEIEFADRATDDTDQTATASVAGRSVDVSWTETVASDVLTLPADAFRHLDDGSYVVDVVSDDGMVTAVTVEPGRSAGNLIEVSGVTAQTDVTRP</sequence>
<evidence type="ECO:0000313" key="3">
    <source>
        <dbReference type="Proteomes" id="UP000011863"/>
    </source>
</evidence>
<dbReference type="InterPro" id="IPR036365">
    <property type="entry name" value="PGBD-like_sf"/>
</dbReference>